<evidence type="ECO:0000256" key="5">
    <source>
        <dbReference type="ARBA" id="ARBA00023157"/>
    </source>
</evidence>
<keyword evidence="8" id="KW-0732">Signal</keyword>
<evidence type="ECO:0000256" key="2">
    <source>
        <dbReference type="ARBA" id="ARBA00009544"/>
    </source>
</evidence>
<gene>
    <name evidence="9" type="ORF">PM001_LOCUS3242</name>
</gene>
<reference evidence="9" key="1">
    <citation type="submission" date="2024-01" db="EMBL/GenBank/DDBJ databases">
        <authorList>
            <person name="Webb A."/>
        </authorList>
    </citation>
    <scope>NUCLEOTIDE SEQUENCE</scope>
    <source>
        <strain evidence="9">Pm1</strain>
    </source>
</reference>
<dbReference type="Proteomes" id="UP001162060">
    <property type="component" value="Unassembled WGS sequence"/>
</dbReference>
<protein>
    <recommendedName>
        <fullName evidence="6">Elicitin</fullName>
    </recommendedName>
</protein>
<comment type="similarity">
    <text evidence="2 6">Belongs to the elicitin family.</text>
</comment>
<evidence type="ECO:0000313" key="9">
    <source>
        <dbReference type="EMBL" id="CAK7906023.1"/>
    </source>
</evidence>
<comment type="subcellular location">
    <subcellularLocation>
        <location evidence="1 6">Secreted</location>
    </subcellularLocation>
</comment>
<proteinExistence type="inferred from homology"/>
<organism evidence="9 10">
    <name type="scientific">Peronospora matthiolae</name>
    <dbReference type="NCBI Taxonomy" id="2874970"/>
    <lineage>
        <taxon>Eukaryota</taxon>
        <taxon>Sar</taxon>
        <taxon>Stramenopiles</taxon>
        <taxon>Oomycota</taxon>
        <taxon>Peronosporomycetes</taxon>
        <taxon>Peronosporales</taxon>
        <taxon>Peronosporaceae</taxon>
        <taxon>Peronospora</taxon>
    </lineage>
</organism>
<evidence type="ECO:0000256" key="7">
    <source>
        <dbReference type="SAM" id="MobiDB-lite"/>
    </source>
</evidence>
<evidence type="ECO:0000256" key="3">
    <source>
        <dbReference type="ARBA" id="ARBA00022525"/>
    </source>
</evidence>
<dbReference type="Pfam" id="PF00964">
    <property type="entry name" value="Elicitin"/>
    <property type="match status" value="1"/>
</dbReference>
<sequence length="189" mass="20673">MHSSLFLSFLLTSYGAAADDSCPPATIAKLGELNTNPHLHSCQKIISDTPPANGSTNEQVKAMCTSDKCSALINDVLNFIHTDCNMSLVGVELDVRELVNTFEKACQNNTDGSRDLKKYERPPTENDTMNHSGQGELNFVKDGDVTQVAENTSKKDDYKLKPPMNNSTAKEFFPMPNTTYKAVVPGSTH</sequence>
<keyword evidence="5 6" id="KW-1015">Disulfide bond</keyword>
<feature type="chain" id="PRO_5043886534" description="Elicitin" evidence="8">
    <location>
        <begin position="19"/>
        <end position="189"/>
    </location>
</feature>
<keyword evidence="4 6" id="KW-0928">Hypersensitive response elicitation</keyword>
<evidence type="ECO:0000256" key="1">
    <source>
        <dbReference type="ARBA" id="ARBA00004613"/>
    </source>
</evidence>
<accession>A0AAV1T9L7</accession>
<feature type="signal peptide" evidence="8">
    <location>
        <begin position="1"/>
        <end position="18"/>
    </location>
</feature>
<comment type="function">
    <text evidence="6">Induces local and distal defense responses (incompatible hypersensitive reaction) in plants from the solanaceae and cruciferae families. Elicits leaf necrosis and causes the accumulation of pathogenesis-related proteins. Might interact with the lipidic molecules of the plasma membrane.</text>
</comment>
<feature type="region of interest" description="Disordered" evidence="7">
    <location>
        <begin position="110"/>
        <end position="138"/>
    </location>
</feature>
<feature type="compositionally biased region" description="Basic and acidic residues" evidence="7">
    <location>
        <begin position="112"/>
        <end position="124"/>
    </location>
</feature>
<dbReference type="GO" id="GO:0052040">
    <property type="term" value="P:symbiont-mediated perturbation of host programmed cell death"/>
    <property type="evidence" value="ECO:0007669"/>
    <property type="project" value="UniProtKB-UniRule"/>
</dbReference>
<dbReference type="SUPFAM" id="SSF48647">
    <property type="entry name" value="Fungal elicitin"/>
    <property type="match status" value="1"/>
</dbReference>
<evidence type="ECO:0000256" key="8">
    <source>
        <dbReference type="SAM" id="SignalP"/>
    </source>
</evidence>
<evidence type="ECO:0000256" key="6">
    <source>
        <dbReference type="RuleBase" id="RU368111"/>
    </source>
</evidence>
<name>A0AAV1T9L7_9STRA</name>
<keyword evidence="3 6" id="KW-0964">Secreted</keyword>
<dbReference type="SMART" id="SM01187">
    <property type="entry name" value="Elicitin"/>
    <property type="match status" value="1"/>
</dbReference>
<dbReference type="InterPro" id="IPR036470">
    <property type="entry name" value="Elicitin_sf"/>
</dbReference>
<evidence type="ECO:0000313" key="10">
    <source>
        <dbReference type="Proteomes" id="UP001162060"/>
    </source>
</evidence>
<dbReference type="AlphaFoldDB" id="A0AAV1T9L7"/>
<dbReference type="InterPro" id="IPR002200">
    <property type="entry name" value="Elicitin"/>
</dbReference>
<dbReference type="EMBL" id="CAKLBY020000030">
    <property type="protein sequence ID" value="CAK7906023.1"/>
    <property type="molecule type" value="Genomic_DNA"/>
</dbReference>
<dbReference type="Gene3D" id="1.10.239.10">
    <property type="entry name" value="Elicitin domain"/>
    <property type="match status" value="1"/>
</dbReference>
<comment type="caution">
    <text evidence="9">The sequence shown here is derived from an EMBL/GenBank/DDBJ whole genome shotgun (WGS) entry which is preliminary data.</text>
</comment>
<feature type="compositionally biased region" description="Polar residues" evidence="7">
    <location>
        <begin position="125"/>
        <end position="135"/>
    </location>
</feature>
<evidence type="ECO:0000256" key="4">
    <source>
        <dbReference type="ARBA" id="ARBA00022978"/>
    </source>
</evidence>
<dbReference type="GO" id="GO:0005576">
    <property type="term" value="C:extracellular region"/>
    <property type="evidence" value="ECO:0007669"/>
    <property type="project" value="UniProtKB-SubCell"/>
</dbReference>